<dbReference type="GO" id="GO:0043138">
    <property type="term" value="F:3'-5' DNA helicase activity"/>
    <property type="evidence" value="ECO:0007669"/>
    <property type="project" value="UniProtKB-UniRule"/>
</dbReference>
<keyword evidence="7 15" id="KW-0269">Exonuclease</keyword>
<evidence type="ECO:0000256" key="6">
    <source>
        <dbReference type="ARBA" id="ARBA00022806"/>
    </source>
</evidence>
<dbReference type="GO" id="GO:0000287">
    <property type="term" value="F:magnesium ion binding"/>
    <property type="evidence" value="ECO:0007669"/>
    <property type="project" value="UniProtKB-UniRule"/>
</dbReference>
<keyword evidence="8 15" id="KW-0067">ATP-binding</keyword>
<comment type="domain">
    <text evidence="15">The N-terminal DNA-binding domain is a ssDNA-dependent ATPase and has ATP-dependent 3'-5' helicase function. This domain interacts with RecC.</text>
</comment>
<feature type="region of interest" description="Nuclease activity, interacts with RecD and RecA" evidence="15">
    <location>
        <begin position="911"/>
        <end position="1197"/>
    </location>
</feature>
<keyword evidence="6 15" id="KW-0347">Helicase</keyword>
<name>A0A346NN31_9ALTE</name>
<comment type="miscellaneous">
    <text evidence="15">In the RecBCD complex, RecB has a slow 3'-5' helicase, an exonuclease activity and loads RecA onto ssDNA, RecD has a fast 5'-3' helicase activity, while RecC stimulates the ATPase and processivity of the RecB helicase and contributes to recognition of the Chi site.</text>
</comment>
<accession>A0A346NN31</accession>
<dbReference type="InterPro" id="IPR011335">
    <property type="entry name" value="Restrct_endonuc-II-like"/>
</dbReference>
<feature type="domain" description="UvrD-like helicase C-terminal" evidence="19">
    <location>
        <begin position="496"/>
        <end position="755"/>
    </location>
</feature>
<dbReference type="Gene3D" id="3.40.50.300">
    <property type="entry name" value="P-loop containing nucleotide triphosphate hydrolases"/>
    <property type="match status" value="2"/>
</dbReference>
<dbReference type="PROSITE" id="PS51217">
    <property type="entry name" value="UVRD_HELICASE_CTER"/>
    <property type="match status" value="1"/>
</dbReference>
<comment type="catalytic activity">
    <reaction evidence="13 15">
        <text>Couples ATP hydrolysis with the unwinding of duplex DNA by translocating in the 3'-5' direction.</text>
        <dbReference type="EC" id="5.6.2.4"/>
    </reaction>
</comment>
<keyword evidence="12 15" id="KW-0413">Isomerase</keyword>
<dbReference type="InterPro" id="IPR027417">
    <property type="entry name" value="P-loop_NTPase"/>
</dbReference>
<evidence type="ECO:0000256" key="4">
    <source>
        <dbReference type="ARBA" id="ARBA00022763"/>
    </source>
</evidence>
<feature type="coiled-coil region" evidence="17">
    <location>
        <begin position="305"/>
        <end position="332"/>
    </location>
</feature>
<keyword evidence="21" id="KW-1185">Reference proteome</keyword>
<dbReference type="GO" id="GO:0008854">
    <property type="term" value="F:exodeoxyribonuclease V activity"/>
    <property type="evidence" value="ECO:0007669"/>
    <property type="project" value="UniProtKB-EC"/>
</dbReference>
<proteinExistence type="inferred from homology"/>
<dbReference type="RefSeq" id="WP_117317090.1">
    <property type="nucleotide sequence ID" value="NZ_CP031769.1"/>
</dbReference>
<evidence type="ECO:0000313" key="21">
    <source>
        <dbReference type="Proteomes" id="UP000262073"/>
    </source>
</evidence>
<comment type="function">
    <text evidence="15">A helicase/nuclease that prepares dsDNA breaks (DSB) for recombinational DNA repair. Binds to DSBs and unwinds DNA via a highly rapid and processive ATP-dependent bidirectional helicase activity. Unwinds dsDNA until it encounters a Chi (crossover hotspot instigator) sequence from the 3' direction. Cuts ssDNA a few nucleotides 3' to the Chi site. The properties and activities of the enzyme are changed at Chi. The Chi-altered holoenzyme produces a long 3'-ssDNA overhang and facilitates RecA-binding to the ssDNA for homologous DNA recombination and repair. Holoenzyme degrades any linearized DNA that is unable to undergo homologous recombination. In the holoenzyme this subunit contributes ATPase, 3'-5' helicase, exonuclease activity and loads RecA onto ssDNA.</text>
</comment>
<dbReference type="Gene3D" id="1.10.3170.10">
    <property type="entry name" value="Recbcd, chain B, domain 2"/>
    <property type="match status" value="1"/>
</dbReference>
<dbReference type="PROSITE" id="PS51198">
    <property type="entry name" value="UVRD_HELICASE_ATP_BIND"/>
    <property type="match status" value="1"/>
</dbReference>
<organism evidence="20 21">
    <name type="scientific">Salinimonas sediminis</name>
    <dbReference type="NCBI Taxonomy" id="2303538"/>
    <lineage>
        <taxon>Bacteria</taxon>
        <taxon>Pseudomonadati</taxon>
        <taxon>Pseudomonadota</taxon>
        <taxon>Gammaproteobacteria</taxon>
        <taxon>Alteromonadales</taxon>
        <taxon>Alteromonadaceae</taxon>
        <taxon>Alteromonas/Salinimonas group</taxon>
        <taxon>Salinimonas</taxon>
    </lineage>
</organism>
<dbReference type="Pfam" id="PF13361">
    <property type="entry name" value="UvrD_C"/>
    <property type="match status" value="1"/>
</dbReference>
<evidence type="ECO:0000256" key="16">
    <source>
        <dbReference type="PROSITE-ProRule" id="PRU00560"/>
    </source>
</evidence>
<comment type="cofactor">
    <cofactor evidence="15">
        <name>Mg(2+)</name>
        <dbReference type="ChEBI" id="CHEBI:18420"/>
    </cofactor>
    <text evidence="15">Binds 1 Mg(2+) ion per subunit.</text>
</comment>
<dbReference type="OrthoDB" id="9810135at2"/>
<reference evidence="20 21" key="1">
    <citation type="submission" date="2018-08" db="EMBL/GenBank/DDBJ databases">
        <title>Salinimonas sediminis sp. nov., a piezophilic bacterium isolated from a deep-sea sediment sample from the New Britain Trench.</title>
        <authorList>
            <person name="Cao J."/>
        </authorList>
    </citation>
    <scope>NUCLEOTIDE SEQUENCE [LARGE SCALE GENOMIC DNA]</scope>
    <source>
        <strain evidence="20 21">N102</strain>
    </source>
</reference>
<evidence type="ECO:0000313" key="20">
    <source>
        <dbReference type="EMBL" id="AXR06938.1"/>
    </source>
</evidence>
<evidence type="ECO:0000256" key="2">
    <source>
        <dbReference type="ARBA" id="ARBA00022723"/>
    </source>
</evidence>
<dbReference type="Gene3D" id="1.10.486.10">
    <property type="entry name" value="PCRA, domain 4"/>
    <property type="match status" value="1"/>
</dbReference>
<evidence type="ECO:0000256" key="7">
    <source>
        <dbReference type="ARBA" id="ARBA00022839"/>
    </source>
</evidence>
<feature type="binding site" evidence="15">
    <location>
        <position position="1098"/>
    </location>
    <ligand>
        <name>Mg(2+)</name>
        <dbReference type="ChEBI" id="CHEBI:18420"/>
    </ligand>
</feature>
<dbReference type="Pfam" id="PF00580">
    <property type="entry name" value="UvrD-helicase"/>
    <property type="match status" value="1"/>
</dbReference>
<sequence>MSHPTVESSQPLDVVAMPLAGRHLIEASAGTGKTFNITRLYLRLILEKELSVQQILVMTFTNAATEEIRGRIADTLREAAHCWAQALAGEPLADNTDPVFIRLLAQFGEPRHLNAINAALLELDEAAVYTIHGFCNRVLGELAFTSGAAMQLALNTDTRALYLQAAQDWIRQQAKDDVAYQCLMHAGWHTPEALLSTFESAIRSGLEPHLLSAEQIDTQRQEARAALQKAMKNEFIALQSQLDSWQDQITEHLVDNVKDSAVRAQQWHQITQWVCAQALEPLPADFNKFAHHSRFKHCPELKAPLALVRQLGNQLKAALAELEKQHDSMADQAPVLALIAQGFAFIREHVSRQKRQQGVVDFDDLIHLLAARIDAPEAALACQLRHKFPAALIDEFQDTDANQYQILSNVYQAGEESQVLLMIGDPKQAIYGFRGGDIFTYLQAGNSADYRWVMDTNWRSTEPMVSSYNRLFYGAPLDQPPVEVFGFGIGYEPVNATPAAKANKALLNDPHPQRAALTYAGIAQETANSPAKGQLQQQLARWVAGEIVRLLAQAKLGEAQVQPHDIAILVRSGPEALIIQNALRRAGLASVFLSNRTNLFAAPEAQDLYRVLDGIWHYQHSNRLTAALSSPLFGMSHAELTDLLYHENDEAWEAVMNLVLSLRQMWEQRGCMALILYLLEEKFACDDTDIERRLTNYLHLAEVLERESAVQAHAEQLLIWLHRHISQPDQAPEQVQRLESDARLIQLITQHGSKGLEYPIVFVPFASDYRDPARVGKQYQSFYRYYDEQAQQLTLLLGKSDAAIARVRAEGDAESTRLLYVAVTRAAQRCYLGVAGFENQHNSALAKAVGLGKEDSWRSCIEQLSQDAPKHICYAEVTTDSDEPVVRSSTTAASPVGPLQVDRFDGKVNERWRLYSFSALARRQMVVNRNRREAEIDSLAQGTESDGPQISANAMRFTFTKGAAAGNLLHDIFELSDFSQPDWANQAHAMALRFGIAEDDLGLFFSWLDEVLATPLNQTGITLGGLERKQTLREAEFYFPLASVNLHQLNQFLSHYRKQESAAQGPFMVTLDTQKIEGLMHGFIDLIFVHNDRYYIADYKSTHLGEQFSDYQFAALRRNNQHHLYDLQYLIYAVALHRYLQSKLPDYDPEHHLGGVYYLYLRGMHPANSAQEGVYFARPKTSDLLHLDSLFDMPETE</sequence>
<dbReference type="GO" id="GO:0005524">
    <property type="term" value="F:ATP binding"/>
    <property type="evidence" value="ECO:0007669"/>
    <property type="project" value="UniProtKB-UniRule"/>
</dbReference>
<dbReference type="GO" id="GO:0005829">
    <property type="term" value="C:cytosol"/>
    <property type="evidence" value="ECO:0007669"/>
    <property type="project" value="TreeGrafter"/>
</dbReference>
<comment type="catalytic activity">
    <reaction evidence="15">
        <text>Exonucleolytic cleavage (in the presence of ATP) in either 5'- to 3'- or 3'- to 5'-direction to yield 5'-phosphooligonucleotides.</text>
        <dbReference type="EC" id="3.1.11.5"/>
    </reaction>
</comment>
<dbReference type="GO" id="GO:0009338">
    <property type="term" value="C:exodeoxyribonuclease V complex"/>
    <property type="evidence" value="ECO:0007669"/>
    <property type="project" value="TreeGrafter"/>
</dbReference>
<keyword evidence="5 15" id="KW-0378">Hydrolase</keyword>
<comment type="subunit">
    <text evidence="15">Heterotrimer of RecB, RecC and RecD. All subunits contribute to DNA-binding. Interacts with RecA.</text>
</comment>
<dbReference type="GO" id="GO:0000724">
    <property type="term" value="P:double-strand break repair via homologous recombination"/>
    <property type="evidence" value="ECO:0007669"/>
    <property type="project" value="UniProtKB-UniRule"/>
</dbReference>
<dbReference type="EMBL" id="CP031769">
    <property type="protein sequence ID" value="AXR06938.1"/>
    <property type="molecule type" value="Genomic_DNA"/>
</dbReference>
<evidence type="ECO:0000256" key="17">
    <source>
        <dbReference type="SAM" id="Coils"/>
    </source>
</evidence>
<evidence type="ECO:0000256" key="14">
    <source>
        <dbReference type="ARBA" id="ARBA00048988"/>
    </source>
</evidence>
<comment type="similarity">
    <text evidence="15">Belongs to the helicase family. UvrD subfamily.</text>
</comment>
<comment type="catalytic activity">
    <reaction evidence="14 15">
        <text>ATP + H2O = ADP + phosphate + H(+)</text>
        <dbReference type="Rhea" id="RHEA:13065"/>
        <dbReference type="ChEBI" id="CHEBI:15377"/>
        <dbReference type="ChEBI" id="CHEBI:15378"/>
        <dbReference type="ChEBI" id="CHEBI:30616"/>
        <dbReference type="ChEBI" id="CHEBI:43474"/>
        <dbReference type="ChEBI" id="CHEBI:456216"/>
        <dbReference type="EC" id="5.6.2.4"/>
    </reaction>
</comment>
<dbReference type="InterPro" id="IPR004586">
    <property type="entry name" value="RecB"/>
</dbReference>
<feature type="active site" description="For nuclease activity" evidence="15">
    <location>
        <position position="1098"/>
    </location>
</feature>
<dbReference type="InterPro" id="IPR000212">
    <property type="entry name" value="DNA_helicase_UvrD/REP"/>
</dbReference>
<dbReference type="SUPFAM" id="SSF52980">
    <property type="entry name" value="Restriction endonuclease-like"/>
    <property type="match status" value="1"/>
</dbReference>
<dbReference type="AlphaFoldDB" id="A0A346NN31"/>
<dbReference type="InterPro" id="IPR011604">
    <property type="entry name" value="PDDEXK-like_dom_sf"/>
</dbReference>
<dbReference type="HAMAP" id="MF_01485">
    <property type="entry name" value="RecB"/>
    <property type="match status" value="1"/>
</dbReference>
<dbReference type="EC" id="5.6.2.4" evidence="15"/>
<dbReference type="NCBIfam" id="TIGR00609">
    <property type="entry name" value="recB"/>
    <property type="match status" value="1"/>
</dbReference>
<evidence type="ECO:0000256" key="10">
    <source>
        <dbReference type="ARBA" id="ARBA00023125"/>
    </source>
</evidence>
<feature type="binding site" evidence="15">
    <location>
        <position position="1085"/>
    </location>
    <ligand>
        <name>Mg(2+)</name>
        <dbReference type="ChEBI" id="CHEBI:18420"/>
    </ligand>
</feature>
<dbReference type="InterPro" id="IPR014016">
    <property type="entry name" value="UvrD-like_ATP-bd"/>
</dbReference>
<keyword evidence="9 15" id="KW-0460">Magnesium</keyword>
<dbReference type="GO" id="GO:0016887">
    <property type="term" value="F:ATP hydrolysis activity"/>
    <property type="evidence" value="ECO:0007669"/>
    <property type="project" value="RHEA"/>
</dbReference>
<dbReference type="Proteomes" id="UP000262073">
    <property type="component" value="Chromosome"/>
</dbReference>
<evidence type="ECO:0000256" key="8">
    <source>
        <dbReference type="ARBA" id="ARBA00022840"/>
    </source>
</evidence>
<dbReference type="InterPro" id="IPR014017">
    <property type="entry name" value="DNA_helicase_UvrD-like_C"/>
</dbReference>
<evidence type="ECO:0000256" key="3">
    <source>
        <dbReference type="ARBA" id="ARBA00022741"/>
    </source>
</evidence>
<gene>
    <name evidence="15 20" type="primary">recB</name>
    <name evidence="20" type="ORF">D0Y50_11595</name>
</gene>
<protein>
    <recommendedName>
        <fullName evidence="15">RecBCD enzyme subunit RecB</fullName>
        <ecNumber evidence="15">3.1.11.5</ecNumber>
        <ecNumber evidence="15">5.6.2.4</ecNumber>
    </recommendedName>
    <alternativeName>
        <fullName evidence="15">DNA 3'-5' helicase subunit RecB</fullName>
    </alternativeName>
    <alternativeName>
        <fullName evidence="15">Exonuclease V subunit RecB</fullName>
        <shortName evidence="15">ExoV subunit RecB</shortName>
    </alternativeName>
    <alternativeName>
        <fullName evidence="15">Helicase/nuclease RecBCD subunit RecB</fullName>
    </alternativeName>
</protein>
<dbReference type="SUPFAM" id="SSF52540">
    <property type="entry name" value="P-loop containing nucleoside triphosphate hydrolases"/>
    <property type="match status" value="1"/>
</dbReference>
<keyword evidence="4 15" id="KW-0227">DNA damage</keyword>
<evidence type="ECO:0000256" key="13">
    <source>
        <dbReference type="ARBA" id="ARBA00034617"/>
    </source>
</evidence>
<keyword evidence="3 15" id="KW-0547">Nucleotide-binding</keyword>
<evidence type="ECO:0000256" key="5">
    <source>
        <dbReference type="ARBA" id="ARBA00022801"/>
    </source>
</evidence>
<dbReference type="KEGG" id="salm:D0Y50_11595"/>
<dbReference type="GO" id="GO:0003677">
    <property type="term" value="F:DNA binding"/>
    <property type="evidence" value="ECO:0007669"/>
    <property type="project" value="UniProtKB-UniRule"/>
</dbReference>
<dbReference type="EC" id="3.1.11.5" evidence="15"/>
<keyword evidence="1 15" id="KW-0540">Nuclease</keyword>
<evidence type="ECO:0000259" key="19">
    <source>
        <dbReference type="PROSITE" id="PS51217"/>
    </source>
</evidence>
<feature type="binding site" evidence="16">
    <location>
        <begin position="27"/>
        <end position="34"/>
    </location>
    <ligand>
        <name>ATP</name>
        <dbReference type="ChEBI" id="CHEBI:30616"/>
    </ligand>
</feature>
<keyword evidence="2 15" id="KW-0479">Metal-binding</keyword>
<evidence type="ECO:0000259" key="18">
    <source>
        <dbReference type="PROSITE" id="PS51198"/>
    </source>
</evidence>
<dbReference type="PANTHER" id="PTHR11070:SF23">
    <property type="entry name" value="RECBCD ENZYME SUBUNIT RECB"/>
    <property type="match status" value="1"/>
</dbReference>
<evidence type="ECO:0000256" key="12">
    <source>
        <dbReference type="ARBA" id="ARBA00023235"/>
    </source>
</evidence>
<feature type="domain" description="UvrD-like helicase ATP-binding" evidence="18">
    <location>
        <begin position="6"/>
        <end position="461"/>
    </location>
</feature>
<dbReference type="Gene3D" id="3.90.320.10">
    <property type="match status" value="1"/>
</dbReference>
<comment type="domain">
    <text evidence="15">The C-terminal domain has nuclease activity and interacts with RecD. It interacts with RecA, facilitating its loading onto ssDNA.</text>
</comment>
<evidence type="ECO:0000256" key="1">
    <source>
        <dbReference type="ARBA" id="ARBA00022722"/>
    </source>
</evidence>
<feature type="binding site" evidence="15">
    <location>
        <position position="970"/>
    </location>
    <ligand>
        <name>Mg(2+)</name>
        <dbReference type="ChEBI" id="CHEBI:18420"/>
    </ligand>
</feature>
<keyword evidence="11 15" id="KW-0234">DNA repair</keyword>
<dbReference type="PANTHER" id="PTHR11070">
    <property type="entry name" value="UVRD / RECB / PCRA DNA HELICASE FAMILY MEMBER"/>
    <property type="match status" value="1"/>
</dbReference>
<feature type="region of interest" description="DNA-binding and helicase activity, interacts with RecC" evidence="15">
    <location>
        <begin position="1"/>
        <end position="854"/>
    </location>
</feature>
<keyword evidence="10 15" id="KW-0238">DNA-binding</keyword>
<evidence type="ECO:0000256" key="11">
    <source>
        <dbReference type="ARBA" id="ARBA00023204"/>
    </source>
</evidence>
<evidence type="ECO:0000256" key="9">
    <source>
        <dbReference type="ARBA" id="ARBA00022842"/>
    </source>
</evidence>
<keyword evidence="17" id="KW-0175">Coiled coil</keyword>
<evidence type="ECO:0000256" key="15">
    <source>
        <dbReference type="HAMAP-Rule" id="MF_01485"/>
    </source>
</evidence>
<dbReference type="CDD" id="cd22352">
    <property type="entry name" value="RecB_C-like"/>
    <property type="match status" value="1"/>
</dbReference>